<proteinExistence type="predicted"/>
<accession>A0AAV5TIQ6</accession>
<sequence>MREDSNVADFTLTCANKRGENWRCGADVQVEISNEIFDCFVKDRAQFSNGNPTHVLQTVIKWEHLTDPIYQPSPMFDFSKLLSPKESSNVTLVLGDKKLHVSKDVRDI</sequence>
<dbReference type="EMBL" id="BTSX01000004">
    <property type="protein sequence ID" value="GMS94174.1"/>
    <property type="molecule type" value="Genomic_DNA"/>
</dbReference>
<dbReference type="AlphaFoldDB" id="A0AAV5TIQ6"/>
<keyword evidence="2" id="KW-1185">Reference proteome</keyword>
<gene>
    <name evidence="1" type="ORF">PENTCL1PPCAC_16349</name>
</gene>
<reference evidence="1" key="1">
    <citation type="submission" date="2023-10" db="EMBL/GenBank/DDBJ databases">
        <title>Genome assembly of Pristionchus species.</title>
        <authorList>
            <person name="Yoshida K."/>
            <person name="Sommer R.J."/>
        </authorList>
    </citation>
    <scope>NUCLEOTIDE SEQUENCE</scope>
    <source>
        <strain evidence="1">RS0144</strain>
    </source>
</reference>
<evidence type="ECO:0000313" key="2">
    <source>
        <dbReference type="Proteomes" id="UP001432027"/>
    </source>
</evidence>
<name>A0AAV5TIQ6_9BILA</name>
<dbReference type="Proteomes" id="UP001432027">
    <property type="component" value="Unassembled WGS sequence"/>
</dbReference>
<organism evidence="1 2">
    <name type="scientific">Pristionchus entomophagus</name>
    <dbReference type="NCBI Taxonomy" id="358040"/>
    <lineage>
        <taxon>Eukaryota</taxon>
        <taxon>Metazoa</taxon>
        <taxon>Ecdysozoa</taxon>
        <taxon>Nematoda</taxon>
        <taxon>Chromadorea</taxon>
        <taxon>Rhabditida</taxon>
        <taxon>Rhabditina</taxon>
        <taxon>Diplogasteromorpha</taxon>
        <taxon>Diplogasteroidea</taxon>
        <taxon>Neodiplogasteridae</taxon>
        <taxon>Pristionchus</taxon>
    </lineage>
</organism>
<evidence type="ECO:0000313" key="1">
    <source>
        <dbReference type="EMBL" id="GMS94174.1"/>
    </source>
</evidence>
<comment type="caution">
    <text evidence="1">The sequence shown here is derived from an EMBL/GenBank/DDBJ whole genome shotgun (WGS) entry which is preliminary data.</text>
</comment>
<protein>
    <submittedName>
        <fullName evidence="1">Uncharacterized protein</fullName>
    </submittedName>
</protein>